<gene>
    <name evidence="1" type="ORF">mPipKuh1_010140</name>
</gene>
<dbReference type="Proteomes" id="UP000558488">
    <property type="component" value="Unassembled WGS sequence"/>
</dbReference>
<organism evidence="1 2">
    <name type="scientific">Pipistrellus kuhlii</name>
    <name type="common">Kuhl's pipistrelle</name>
    <dbReference type="NCBI Taxonomy" id="59472"/>
    <lineage>
        <taxon>Eukaryota</taxon>
        <taxon>Metazoa</taxon>
        <taxon>Chordata</taxon>
        <taxon>Craniata</taxon>
        <taxon>Vertebrata</taxon>
        <taxon>Euteleostomi</taxon>
        <taxon>Mammalia</taxon>
        <taxon>Eutheria</taxon>
        <taxon>Laurasiatheria</taxon>
        <taxon>Chiroptera</taxon>
        <taxon>Yangochiroptera</taxon>
        <taxon>Vespertilionidae</taxon>
        <taxon>Pipistrellus</taxon>
    </lineage>
</organism>
<comment type="caution">
    <text evidence="1">The sequence shown here is derived from an EMBL/GenBank/DDBJ whole genome shotgun (WGS) entry which is preliminary data.</text>
</comment>
<proteinExistence type="predicted"/>
<accession>A0A7J7YMC1</accession>
<evidence type="ECO:0000313" key="2">
    <source>
        <dbReference type="Proteomes" id="UP000558488"/>
    </source>
</evidence>
<sequence>MLTVRVIVTMREECPVVAEVPSSSGIYGLGLLPVLSYLSAFQICHHYLSNPGISNPDDLLTLDLPDFPFLTTSIGEAGAPTQLLWKVLPSLSSGSCLPCGGLLPVVTRPTSVWPAFPKIQGHSRKLRHRAGSKVHIKVRHGESG</sequence>
<protein>
    <submittedName>
        <fullName evidence="1">Uncharacterized protein</fullName>
    </submittedName>
</protein>
<dbReference type="EMBL" id="JACAGB010000005">
    <property type="protein sequence ID" value="KAF6363143.1"/>
    <property type="molecule type" value="Genomic_DNA"/>
</dbReference>
<evidence type="ECO:0000313" key="1">
    <source>
        <dbReference type="EMBL" id="KAF6363143.1"/>
    </source>
</evidence>
<name>A0A7J7YMC1_PIPKU</name>
<reference evidence="1 2" key="1">
    <citation type="journal article" date="2020" name="Nature">
        <title>Six reference-quality genomes reveal evolution of bat adaptations.</title>
        <authorList>
            <person name="Jebb D."/>
            <person name="Huang Z."/>
            <person name="Pippel M."/>
            <person name="Hughes G.M."/>
            <person name="Lavrichenko K."/>
            <person name="Devanna P."/>
            <person name="Winkler S."/>
            <person name="Jermiin L.S."/>
            <person name="Skirmuntt E.C."/>
            <person name="Katzourakis A."/>
            <person name="Burkitt-Gray L."/>
            <person name="Ray D.A."/>
            <person name="Sullivan K.A.M."/>
            <person name="Roscito J.G."/>
            <person name="Kirilenko B.M."/>
            <person name="Davalos L.M."/>
            <person name="Corthals A.P."/>
            <person name="Power M.L."/>
            <person name="Jones G."/>
            <person name="Ransome R.D."/>
            <person name="Dechmann D.K.N."/>
            <person name="Locatelli A.G."/>
            <person name="Puechmaille S.J."/>
            <person name="Fedrigo O."/>
            <person name="Jarvis E.D."/>
            <person name="Hiller M."/>
            <person name="Vernes S.C."/>
            <person name="Myers E.W."/>
            <person name="Teeling E.C."/>
        </authorList>
    </citation>
    <scope>NUCLEOTIDE SEQUENCE [LARGE SCALE GENOMIC DNA]</scope>
    <source>
        <strain evidence="1">MPipKuh1</strain>
        <tissue evidence="1">Flight muscle</tissue>
    </source>
</reference>
<keyword evidence="2" id="KW-1185">Reference proteome</keyword>
<dbReference type="AlphaFoldDB" id="A0A7J7YMC1"/>